<name>A0A6P7XBF9_9AMPH</name>
<feature type="region of interest" description="Disordered" evidence="3">
    <location>
        <begin position="311"/>
        <end position="339"/>
    </location>
</feature>
<feature type="compositionally biased region" description="Basic and acidic residues" evidence="3">
    <location>
        <begin position="760"/>
        <end position="769"/>
    </location>
</feature>
<organism evidence="5 6">
    <name type="scientific">Microcaecilia unicolor</name>
    <dbReference type="NCBI Taxonomy" id="1415580"/>
    <lineage>
        <taxon>Eukaryota</taxon>
        <taxon>Metazoa</taxon>
        <taxon>Chordata</taxon>
        <taxon>Craniata</taxon>
        <taxon>Vertebrata</taxon>
        <taxon>Euteleostomi</taxon>
        <taxon>Amphibia</taxon>
        <taxon>Gymnophiona</taxon>
        <taxon>Siphonopidae</taxon>
        <taxon>Microcaecilia</taxon>
    </lineage>
</organism>
<feature type="compositionally biased region" description="Basic and acidic residues" evidence="3">
    <location>
        <begin position="671"/>
        <end position="685"/>
    </location>
</feature>
<dbReference type="KEGG" id="muo:115466059"/>
<dbReference type="RefSeq" id="XP_030052912.1">
    <property type="nucleotide sequence ID" value="XM_030197052.1"/>
</dbReference>
<dbReference type="Proteomes" id="UP000515156">
    <property type="component" value="Chromosome 3"/>
</dbReference>
<feature type="compositionally biased region" description="Acidic residues" evidence="3">
    <location>
        <begin position="124"/>
        <end position="136"/>
    </location>
</feature>
<feature type="region of interest" description="Disordered" evidence="3">
    <location>
        <begin position="595"/>
        <end position="713"/>
    </location>
</feature>
<feature type="compositionally biased region" description="Basic and acidic residues" evidence="3">
    <location>
        <begin position="151"/>
        <end position="160"/>
    </location>
</feature>
<dbReference type="Pfam" id="PF12936">
    <property type="entry name" value="Kri1_C"/>
    <property type="match status" value="1"/>
</dbReference>
<dbReference type="GO" id="GO:0000447">
    <property type="term" value="P:endonucleolytic cleavage in ITS1 to separate SSU-rRNA from 5.8S rRNA and LSU-rRNA from tricistronic rRNA transcript (SSU-rRNA, 5.8S rRNA, LSU-rRNA)"/>
    <property type="evidence" value="ECO:0007669"/>
    <property type="project" value="TreeGrafter"/>
</dbReference>
<dbReference type="InterPro" id="IPR024626">
    <property type="entry name" value="Kri1-like_C"/>
</dbReference>
<dbReference type="Pfam" id="PF05178">
    <property type="entry name" value="Kri1"/>
    <property type="match status" value="1"/>
</dbReference>
<dbReference type="AlphaFoldDB" id="A0A6P7XBF9"/>
<sequence>MPGACELKINPKFAARYEQYRRKEELQRLKDRYGDSREQEDLTSSESEDEDDGAAFHPEKEKEFYCTLSLLKKKDPRIYQKDVTFYTSEGPSCLGRESEKRKKQKPLFLKDYERNVILEREGKYEDEEDETEDDEKVQERQQRAASPSYIEEQKQIKEGFRQFVENSDEGESGEEGTSGTPFLTKRRKTCEEEDKEEEDYVAWLKGQKEVQEEEKLKELAYLKEYWNNPQLEEGERFLRDYILNQGYWDEEEEEEGEQIPTYDAIVEVEDSEDEGEEFLKKQEDFERKYNFRFEEPGSDLIKTFPRTISQTVRRKDERRKQKREEIRERKMREKEKKQEELKQLKNLKVRAIAERLQKLQELTGGSDEMPVFGEQDLNEDFDPVKHDQLMQKVFGDEYYGKDEEEKPQFEDEEEIEADEWNWDNWTGNEVEDPNAAYEPHCEDPDFVMDADYDPSQEPQLSRKKQRKKLQREVMATGKKPRKSKFAEVVKKQKPVFDPKDKTFDAYLDEYYRLDYEDIIDDLPCRFKYRQVLPCDFGLSTEEILTADDKELNRWCSLKKTCMYKSEQEERNDQRTYKQKAQNTWKKKQILRSLCTSQEEATEGQQHSKPKPGKKKREKMKEQQGSEVGEEPSLQKGNRVKQETEEEKKDIAVLKSPRSLVAAEVLTSEEGGLSKEPKRWQPEMEQRGLGVSGVGASTSALGQGLQPAKNRKRRKGLCLATKVKVGGWNFSGQRLRAYGLNPKRFRFQQLLNEKRKKQKLKDRLQSGKKD</sequence>
<proteinExistence type="inferred from homology"/>
<feature type="compositionally biased region" description="Acidic residues" evidence="3">
    <location>
        <begin position="41"/>
        <end position="53"/>
    </location>
</feature>
<comment type="similarity">
    <text evidence="1">Belongs to the KRI1 family.</text>
</comment>
<evidence type="ECO:0000259" key="4">
    <source>
        <dbReference type="Pfam" id="PF12936"/>
    </source>
</evidence>
<evidence type="ECO:0000313" key="6">
    <source>
        <dbReference type="RefSeq" id="XP_030052912.1"/>
    </source>
</evidence>
<feature type="region of interest" description="Disordered" evidence="3">
    <location>
        <begin position="420"/>
        <end position="484"/>
    </location>
</feature>
<evidence type="ECO:0000313" key="7">
    <source>
        <dbReference type="RefSeq" id="XP_030052913.1"/>
    </source>
</evidence>
<gene>
    <name evidence="6 7" type="primary">KRI1</name>
</gene>
<protein>
    <recommendedName>
        <fullName evidence="2">Protein KRI1 homolog</fullName>
    </recommendedName>
</protein>
<feature type="region of interest" description="Disordered" evidence="3">
    <location>
        <begin position="396"/>
        <end position="415"/>
    </location>
</feature>
<dbReference type="GO" id="GO:0005730">
    <property type="term" value="C:nucleolus"/>
    <property type="evidence" value="ECO:0007669"/>
    <property type="project" value="TreeGrafter"/>
</dbReference>
<feature type="compositionally biased region" description="Basic and acidic residues" evidence="3">
    <location>
        <begin position="28"/>
        <end position="40"/>
    </location>
</feature>
<accession>A0A6P7XBF9</accession>
<feature type="compositionally biased region" description="Basic residues" evidence="3">
    <location>
        <begin position="607"/>
        <end position="617"/>
    </location>
</feature>
<reference evidence="6 7" key="1">
    <citation type="submission" date="2025-04" db="UniProtKB">
        <authorList>
            <consortium name="RefSeq"/>
        </authorList>
    </citation>
    <scope>IDENTIFICATION</scope>
</reference>
<dbReference type="PANTHER" id="PTHR14490:SF5">
    <property type="entry name" value="PROTEIN KRI1 HOMOLOG"/>
    <property type="match status" value="1"/>
</dbReference>
<feature type="region of interest" description="Disordered" evidence="3">
    <location>
        <begin position="28"/>
        <end position="58"/>
    </location>
</feature>
<feature type="compositionally biased region" description="Basic and acidic residues" evidence="3">
    <location>
        <begin position="639"/>
        <end position="651"/>
    </location>
</feature>
<dbReference type="GeneID" id="115466059"/>
<dbReference type="OrthoDB" id="10252032at2759"/>
<feature type="region of interest" description="Disordered" evidence="3">
    <location>
        <begin position="750"/>
        <end position="769"/>
    </location>
</feature>
<evidence type="ECO:0000313" key="5">
    <source>
        <dbReference type="Proteomes" id="UP000515156"/>
    </source>
</evidence>
<dbReference type="InterPro" id="IPR018034">
    <property type="entry name" value="Kri1"/>
</dbReference>
<evidence type="ECO:0000256" key="2">
    <source>
        <dbReference type="ARBA" id="ARBA00017294"/>
    </source>
</evidence>
<feature type="compositionally biased region" description="Basic and acidic residues" evidence="3">
    <location>
        <begin position="313"/>
        <end position="339"/>
    </location>
</feature>
<dbReference type="CTD" id="65095"/>
<feature type="compositionally biased region" description="Polar residues" evidence="3">
    <location>
        <begin position="595"/>
        <end position="606"/>
    </location>
</feature>
<evidence type="ECO:0000256" key="3">
    <source>
        <dbReference type="SAM" id="MobiDB-lite"/>
    </source>
</evidence>
<dbReference type="PANTHER" id="PTHR14490">
    <property type="entry name" value="ZINC FINGER, ZZ TYPE"/>
    <property type="match status" value="1"/>
</dbReference>
<feature type="domain" description="Kri1-like C-terminal" evidence="4">
    <location>
        <begin position="501"/>
        <end position="588"/>
    </location>
</feature>
<feature type="region of interest" description="Disordered" evidence="3">
    <location>
        <begin position="119"/>
        <end position="191"/>
    </location>
</feature>
<feature type="compositionally biased region" description="Basic and acidic residues" evidence="3">
    <location>
        <begin position="396"/>
        <end position="409"/>
    </location>
</feature>
<keyword evidence="5" id="KW-1185">Reference proteome</keyword>
<evidence type="ECO:0000256" key="1">
    <source>
        <dbReference type="ARBA" id="ARBA00007473"/>
    </source>
</evidence>
<dbReference type="GO" id="GO:0030686">
    <property type="term" value="C:90S preribosome"/>
    <property type="evidence" value="ECO:0007669"/>
    <property type="project" value="TreeGrafter"/>
</dbReference>
<dbReference type="RefSeq" id="XP_030052913.1">
    <property type="nucleotide sequence ID" value="XM_030197053.1"/>
</dbReference>
<feature type="compositionally biased region" description="Acidic residues" evidence="3">
    <location>
        <begin position="444"/>
        <end position="454"/>
    </location>
</feature>